<evidence type="ECO:0000256" key="2">
    <source>
        <dbReference type="ARBA" id="ARBA00023004"/>
    </source>
</evidence>
<feature type="domain" description="Radical SAM core" evidence="4">
    <location>
        <begin position="38"/>
        <end position="203"/>
    </location>
</feature>
<evidence type="ECO:0000259" key="4">
    <source>
        <dbReference type="Pfam" id="PF04055"/>
    </source>
</evidence>
<dbReference type="GO" id="GO:0051536">
    <property type="term" value="F:iron-sulfur cluster binding"/>
    <property type="evidence" value="ECO:0007669"/>
    <property type="project" value="UniProtKB-KW"/>
</dbReference>
<dbReference type="SFLD" id="SFLDS00029">
    <property type="entry name" value="Radical_SAM"/>
    <property type="match status" value="1"/>
</dbReference>
<evidence type="ECO:0000256" key="1">
    <source>
        <dbReference type="ARBA" id="ARBA00022723"/>
    </source>
</evidence>
<accession>A0A7C4D6F5</accession>
<dbReference type="GO" id="GO:0003824">
    <property type="term" value="F:catalytic activity"/>
    <property type="evidence" value="ECO:0007669"/>
    <property type="project" value="InterPro"/>
</dbReference>
<keyword evidence="3" id="KW-0411">Iron-sulfur</keyword>
<dbReference type="InterPro" id="IPR040086">
    <property type="entry name" value="MJ0683-like"/>
</dbReference>
<dbReference type="AlphaFoldDB" id="A0A7C4D6F5"/>
<name>A0A7C4D6F5_STAMA</name>
<dbReference type="EMBL" id="DTBJ01000005">
    <property type="protein sequence ID" value="HGM58034.1"/>
    <property type="molecule type" value="Genomic_DNA"/>
</dbReference>
<protein>
    <submittedName>
        <fullName evidence="5">Radical SAM protein</fullName>
    </submittedName>
</protein>
<dbReference type="GO" id="GO:0046872">
    <property type="term" value="F:metal ion binding"/>
    <property type="evidence" value="ECO:0007669"/>
    <property type="project" value="UniProtKB-KW"/>
</dbReference>
<keyword evidence="2" id="KW-0408">Iron</keyword>
<organism evidence="5">
    <name type="scientific">Staphylothermus marinus</name>
    <dbReference type="NCBI Taxonomy" id="2280"/>
    <lineage>
        <taxon>Archaea</taxon>
        <taxon>Thermoproteota</taxon>
        <taxon>Thermoprotei</taxon>
        <taxon>Desulfurococcales</taxon>
        <taxon>Desulfurococcaceae</taxon>
        <taxon>Staphylothermus</taxon>
    </lineage>
</organism>
<dbReference type="PANTHER" id="PTHR43432:SF4">
    <property type="entry name" value="RADICAL SAM CORE DOMAIN-CONTAINING PROTEIN"/>
    <property type="match status" value="1"/>
</dbReference>
<dbReference type="Gene3D" id="3.80.30.30">
    <property type="match status" value="1"/>
</dbReference>
<dbReference type="SFLD" id="SFLDG01084">
    <property type="entry name" value="Uncharacterised_Radical_SAM_Su"/>
    <property type="match status" value="1"/>
</dbReference>
<gene>
    <name evidence="5" type="ORF">ENU14_00350</name>
</gene>
<dbReference type="Pfam" id="PF04055">
    <property type="entry name" value="Radical_SAM"/>
    <property type="match status" value="1"/>
</dbReference>
<comment type="caution">
    <text evidence="5">The sequence shown here is derived from an EMBL/GenBank/DDBJ whole genome shotgun (WGS) entry which is preliminary data.</text>
</comment>
<evidence type="ECO:0000256" key="3">
    <source>
        <dbReference type="ARBA" id="ARBA00023014"/>
    </source>
</evidence>
<dbReference type="InterPro" id="IPR007197">
    <property type="entry name" value="rSAM"/>
</dbReference>
<reference evidence="5" key="1">
    <citation type="journal article" date="2020" name="mSystems">
        <title>Genome- and Community-Level Interaction Insights into Carbon Utilization and Element Cycling Functions of Hydrothermarchaeota in Hydrothermal Sediment.</title>
        <authorList>
            <person name="Zhou Z."/>
            <person name="Liu Y."/>
            <person name="Xu W."/>
            <person name="Pan J."/>
            <person name="Luo Z.H."/>
            <person name="Li M."/>
        </authorList>
    </citation>
    <scope>NUCLEOTIDE SEQUENCE [LARGE SCALE GENOMIC DNA]</scope>
    <source>
        <strain evidence="5">SpSt-642</strain>
    </source>
</reference>
<dbReference type="InterPro" id="IPR058240">
    <property type="entry name" value="rSAM_sf"/>
</dbReference>
<proteinExistence type="predicted"/>
<dbReference type="SUPFAM" id="SSF102114">
    <property type="entry name" value="Radical SAM enzymes"/>
    <property type="match status" value="1"/>
</dbReference>
<keyword evidence="1" id="KW-0479">Metal-binding</keyword>
<sequence>MLRKILENEIDSLNVEKALKNSLSRRKPRPCGFTIHTGIGCVFKCIYCYIEDMGFPWSIKKYSLNGYEIVYSLLSNPYFIPGEKGSLIAIGSVTEPFHPLTIDTTIDYIDKIAKYLKNPVQFSTKMYIDNNMAKLILDKDPGISPLITIVSLKKHRLLEPYAPTPEKRFESISNMRKNGLKPFLFLRPIIPGLIEEEFENIIDKSIEYGAVGIVTGSLRVSESILNKFIKTGIDVSELIKRLPRKPRGREQVSVYTSDIKEMIAKYARKHGLIFFTEACMANLYTHGYSCWKMIHLGYDTGVKPKQPSKNSVYEIASALNISVEDIKLSDYSIYLWISSGWNRSILLSELIHSRYRICVRILRV</sequence>
<dbReference type="PANTHER" id="PTHR43432">
    <property type="entry name" value="SLR0285 PROTEIN"/>
    <property type="match status" value="1"/>
</dbReference>
<evidence type="ECO:0000313" key="5">
    <source>
        <dbReference type="EMBL" id="HGM58034.1"/>
    </source>
</evidence>